<reference evidence="2 3" key="1">
    <citation type="journal article" date="2016" name="Genome Biol. Evol.">
        <title>Divergent and convergent evolution of fungal pathogenicity.</title>
        <authorList>
            <person name="Shang Y."/>
            <person name="Xiao G."/>
            <person name="Zheng P."/>
            <person name="Cen K."/>
            <person name="Zhan S."/>
            <person name="Wang C."/>
        </authorList>
    </citation>
    <scope>NUCLEOTIDE SEQUENCE [LARGE SCALE GENOMIC DNA]</scope>
    <source>
        <strain evidence="2 3">ARSEF 2679</strain>
    </source>
</reference>
<protein>
    <submittedName>
        <fullName evidence="2">Phosphotransferase enzyme family domain protein</fullName>
    </submittedName>
</protein>
<name>A0A162JT22_CORFA</name>
<dbReference type="InterPro" id="IPR041726">
    <property type="entry name" value="ACAD10_11_N"/>
</dbReference>
<keyword evidence="2" id="KW-0808">Transferase</keyword>
<gene>
    <name evidence="2" type="ORF">ISF_00263</name>
</gene>
<dbReference type="STRING" id="1081104.A0A162JT22"/>
<dbReference type="AlphaFoldDB" id="A0A162JT22"/>
<dbReference type="CDD" id="cd05154">
    <property type="entry name" value="ACAD10_11_N-like"/>
    <property type="match status" value="1"/>
</dbReference>
<evidence type="ECO:0000313" key="3">
    <source>
        <dbReference type="Proteomes" id="UP000076744"/>
    </source>
</evidence>
<dbReference type="Gene3D" id="3.30.200.20">
    <property type="entry name" value="Phosphorylase Kinase, domain 1"/>
    <property type="match status" value="1"/>
</dbReference>
<feature type="domain" description="Aminoglycoside phosphotransferase" evidence="1">
    <location>
        <begin position="31"/>
        <end position="243"/>
    </location>
</feature>
<dbReference type="GeneID" id="30016555"/>
<keyword evidence="3" id="KW-1185">Reference proteome</keyword>
<dbReference type="PANTHER" id="PTHR47829">
    <property type="entry name" value="HYDROLASE, PUTATIVE (AFU_ORTHOLOGUE AFUA_1G12880)-RELATED"/>
    <property type="match status" value="1"/>
</dbReference>
<dbReference type="OrthoDB" id="191037at2759"/>
<dbReference type="Proteomes" id="UP000076744">
    <property type="component" value="Unassembled WGS sequence"/>
</dbReference>
<sequence length="354" mass="39296">MAGIVRQKIDQTALENYLRENVPEIATPIELKQFKHGQSNPTYQITAADGQRFVLRKRPPGQQISAQAHRVDREYRVLAALHGHTDVPVPRPYAMCSDPSVLGTPFYVMEFLDGRVFADVGVPGVSPEERTAIWREAAAVLARLHAVDPRDVGLEGFGRPDGFYGRQIRSFDAICAGQSKVVDGRTGRPLGPLPYYEECVRFFRDPSVQPRDRSCLVHGDYRIDNLVFHKTEPRVIGVLDLFTFFYMARHPGASPYDLTSLLPGRTPGMPQPEQVVAWYARCGGYDPTPDVDFGIAFGAWKTAVLAQGIEARMVTGQAGSEQVAAYAAIKNPMAELAWQLTQYCSSGWQQAARL</sequence>
<dbReference type="SUPFAM" id="SSF56112">
    <property type="entry name" value="Protein kinase-like (PK-like)"/>
    <property type="match status" value="1"/>
</dbReference>
<dbReference type="Pfam" id="PF01636">
    <property type="entry name" value="APH"/>
    <property type="match status" value="1"/>
</dbReference>
<evidence type="ECO:0000313" key="2">
    <source>
        <dbReference type="EMBL" id="OAA73362.1"/>
    </source>
</evidence>
<dbReference type="InterPro" id="IPR052898">
    <property type="entry name" value="ACAD10-like"/>
</dbReference>
<dbReference type="RefSeq" id="XP_018708320.1">
    <property type="nucleotide sequence ID" value="XM_018843870.1"/>
</dbReference>
<comment type="caution">
    <text evidence="2">The sequence shown here is derived from an EMBL/GenBank/DDBJ whole genome shotgun (WGS) entry which is preliminary data.</text>
</comment>
<dbReference type="InterPro" id="IPR011009">
    <property type="entry name" value="Kinase-like_dom_sf"/>
</dbReference>
<organism evidence="2 3">
    <name type="scientific">Cordyceps fumosorosea (strain ARSEF 2679)</name>
    <name type="common">Isaria fumosorosea</name>
    <dbReference type="NCBI Taxonomy" id="1081104"/>
    <lineage>
        <taxon>Eukaryota</taxon>
        <taxon>Fungi</taxon>
        <taxon>Dikarya</taxon>
        <taxon>Ascomycota</taxon>
        <taxon>Pezizomycotina</taxon>
        <taxon>Sordariomycetes</taxon>
        <taxon>Hypocreomycetidae</taxon>
        <taxon>Hypocreales</taxon>
        <taxon>Cordycipitaceae</taxon>
        <taxon>Cordyceps</taxon>
    </lineage>
</organism>
<dbReference type="Gene3D" id="3.90.1200.10">
    <property type="match status" value="1"/>
</dbReference>
<evidence type="ECO:0000259" key="1">
    <source>
        <dbReference type="Pfam" id="PF01636"/>
    </source>
</evidence>
<dbReference type="EMBL" id="AZHB01000001">
    <property type="protein sequence ID" value="OAA73362.1"/>
    <property type="molecule type" value="Genomic_DNA"/>
</dbReference>
<dbReference type="PANTHER" id="PTHR47829:SF1">
    <property type="entry name" value="HAD FAMILY PHOSPHATASE"/>
    <property type="match status" value="1"/>
</dbReference>
<dbReference type="InterPro" id="IPR002575">
    <property type="entry name" value="Aminoglycoside_PTrfase"/>
</dbReference>
<accession>A0A162JT22</accession>
<dbReference type="GO" id="GO:0016740">
    <property type="term" value="F:transferase activity"/>
    <property type="evidence" value="ECO:0007669"/>
    <property type="project" value="UniProtKB-KW"/>
</dbReference>
<proteinExistence type="predicted"/>